<evidence type="ECO:0000313" key="2">
    <source>
        <dbReference type="EMBL" id="QOR45618.1"/>
    </source>
</evidence>
<feature type="region of interest" description="Disordered" evidence="1">
    <location>
        <begin position="79"/>
        <end position="101"/>
    </location>
</feature>
<dbReference type="RefSeq" id="WP_197551149.1">
    <property type="nucleotide sequence ID" value="NZ_CP063213.1"/>
</dbReference>
<dbReference type="Proteomes" id="UP000595053">
    <property type="component" value="Chromosome"/>
</dbReference>
<name>A0A7M1QUM3_9ACTO</name>
<dbReference type="EMBL" id="CP063213">
    <property type="protein sequence ID" value="QOR45618.1"/>
    <property type="molecule type" value="Genomic_DNA"/>
</dbReference>
<accession>A0A7M1QUM3</accession>
<gene>
    <name evidence="2" type="ORF">INS88_10305</name>
</gene>
<proteinExistence type="predicted"/>
<reference evidence="2 3" key="1">
    <citation type="submission" date="2020-10" db="EMBL/GenBank/DDBJ databases">
        <title>Trueperella pecoris sp. nov. isolated from bovine and porcine specimens.</title>
        <authorList>
            <person name="Schoenecker L."/>
            <person name="Schnydrig P."/>
            <person name="Brodard I."/>
            <person name="Thomann A."/>
            <person name="Hemphill A."/>
            <person name="Rodriguez-Campos S."/>
            <person name="Perreten V."/>
            <person name="Jores J."/>
            <person name="Kittl S."/>
        </authorList>
    </citation>
    <scope>NUCLEOTIDE SEQUENCE [LARGE SCALE GENOMIC DNA]</scope>
    <source>
        <strain evidence="2 3">15A0121</strain>
    </source>
</reference>
<keyword evidence="3" id="KW-1185">Reference proteome</keyword>
<evidence type="ECO:0000313" key="3">
    <source>
        <dbReference type="Proteomes" id="UP000595053"/>
    </source>
</evidence>
<protein>
    <submittedName>
        <fullName evidence="2">Uncharacterized protein</fullName>
    </submittedName>
</protein>
<dbReference type="AlphaFoldDB" id="A0A7M1QUM3"/>
<organism evidence="2 3">
    <name type="scientific">Trueperella pecoris</name>
    <dbReference type="NCBI Taxonomy" id="2733571"/>
    <lineage>
        <taxon>Bacteria</taxon>
        <taxon>Bacillati</taxon>
        <taxon>Actinomycetota</taxon>
        <taxon>Actinomycetes</taxon>
        <taxon>Actinomycetales</taxon>
        <taxon>Actinomycetaceae</taxon>
        <taxon>Trueperella</taxon>
    </lineage>
</organism>
<evidence type="ECO:0000256" key="1">
    <source>
        <dbReference type="SAM" id="MobiDB-lite"/>
    </source>
</evidence>
<sequence>MEFMEWALFHASRHPELEHAVVTANDEWLDILLSDGRTFRFRPGALIKPDAPLDRREDLLNRLITIGVQQAREAETNGADLGLTDSPIPNPAHESSSQAVPGYALAHQSADQSLIENAAIVPIVRAADFFLPPSPQAESMVYLPLTDFLAVGIAYDLPDTIQPIFYADLDDTDRDLGEMMAEAVTTLRFLTNENQQTVELGITTIAGAHVMTFLRPTNYELSWFADLDMIQQIAERMGQERPDEIPLFVPASRTKLFVVYSEDPHLVDFFKLLLAQRDSPDAVYPLPHTVAADGWLEWQPFPDSELAQILGALRNHFRERIYGAQEKMMKQWLGFGEVKPFAPRRLSTGERVSTTTWDASDKHGSIPMTDFLTFTRSASPHPWEELTPVNITVRTHVAREIWPEGFTQDETVWPPRLILDGFPDEDTLNKMEEAAGRRF</sequence>